<dbReference type="InterPro" id="IPR011992">
    <property type="entry name" value="EF-hand-dom_pair"/>
</dbReference>
<keyword evidence="3" id="KW-0732">Signal</keyword>
<evidence type="ECO:0000313" key="5">
    <source>
        <dbReference type="EMBL" id="VEU39251.1"/>
    </source>
</evidence>
<dbReference type="InterPro" id="IPR037497">
    <property type="entry name" value="PGR5"/>
</dbReference>
<feature type="signal peptide" evidence="3">
    <location>
        <begin position="1"/>
        <end position="20"/>
    </location>
</feature>
<gene>
    <name evidence="5" type="ORF">PSNMU_V1.4_AUG-EV-PASAV3_0060950</name>
</gene>
<dbReference type="SMART" id="SM00054">
    <property type="entry name" value="EFh"/>
    <property type="match status" value="2"/>
</dbReference>
<proteinExistence type="predicted"/>
<dbReference type="GO" id="GO:0009644">
    <property type="term" value="P:response to high light intensity"/>
    <property type="evidence" value="ECO:0007669"/>
    <property type="project" value="InterPro"/>
</dbReference>
<keyword evidence="1" id="KW-0106">Calcium</keyword>
<sequence>MNRLAARTLILSMLFASNDAFSPVRSSQRQSIALFDTTSTPTVEAPTEEASVPDVDSSTAPALEKKKKVNKNAEGIFAPAVLLTKDIVGETELNKLRAKIIGLHSDVIGKFTETAQSEFGNQVLKVLFTLADKNGDGTIDEEELAEALQSLGFDFLKEKQIAGIFARADADKNGQLDFEEWQKAAPKTLKTSLIKLAKKNGHDLGFLA</sequence>
<dbReference type="PROSITE" id="PS00018">
    <property type="entry name" value="EF_HAND_1"/>
    <property type="match status" value="2"/>
</dbReference>
<dbReference type="Proteomes" id="UP000291116">
    <property type="component" value="Unassembled WGS sequence"/>
</dbReference>
<protein>
    <recommendedName>
        <fullName evidence="4">EF-hand domain-containing protein</fullName>
    </recommendedName>
</protein>
<feature type="chain" id="PRO_5019431734" description="EF-hand domain-containing protein" evidence="3">
    <location>
        <begin position="21"/>
        <end position="208"/>
    </location>
</feature>
<feature type="region of interest" description="Disordered" evidence="2">
    <location>
        <begin position="38"/>
        <end position="64"/>
    </location>
</feature>
<dbReference type="InterPro" id="IPR002048">
    <property type="entry name" value="EF_hand_dom"/>
</dbReference>
<organism evidence="5 6">
    <name type="scientific">Pseudo-nitzschia multistriata</name>
    <dbReference type="NCBI Taxonomy" id="183589"/>
    <lineage>
        <taxon>Eukaryota</taxon>
        <taxon>Sar</taxon>
        <taxon>Stramenopiles</taxon>
        <taxon>Ochrophyta</taxon>
        <taxon>Bacillariophyta</taxon>
        <taxon>Bacillariophyceae</taxon>
        <taxon>Bacillariophycidae</taxon>
        <taxon>Bacillariales</taxon>
        <taxon>Bacillariaceae</taxon>
        <taxon>Pseudo-nitzschia</taxon>
    </lineage>
</organism>
<keyword evidence="6" id="KW-1185">Reference proteome</keyword>
<dbReference type="EMBL" id="CAACVS010000213">
    <property type="protein sequence ID" value="VEU39251.1"/>
    <property type="molecule type" value="Genomic_DNA"/>
</dbReference>
<evidence type="ECO:0000256" key="2">
    <source>
        <dbReference type="SAM" id="MobiDB-lite"/>
    </source>
</evidence>
<evidence type="ECO:0000256" key="1">
    <source>
        <dbReference type="ARBA" id="ARBA00022837"/>
    </source>
</evidence>
<dbReference type="PANTHER" id="PTHR35709">
    <property type="entry name" value="PROTEIN PROTON GRADIENT REGULATION 5, CHLOROPLASTIC"/>
    <property type="match status" value="1"/>
</dbReference>
<dbReference type="OrthoDB" id="26525at2759"/>
<dbReference type="CDD" id="cd00051">
    <property type="entry name" value="EFh"/>
    <property type="match status" value="1"/>
</dbReference>
<dbReference type="GO" id="GO:0009773">
    <property type="term" value="P:photosynthetic electron transport in photosystem I"/>
    <property type="evidence" value="ECO:0007669"/>
    <property type="project" value="InterPro"/>
</dbReference>
<dbReference type="SUPFAM" id="SSF47473">
    <property type="entry name" value="EF-hand"/>
    <property type="match status" value="1"/>
</dbReference>
<evidence type="ECO:0000313" key="6">
    <source>
        <dbReference type="Proteomes" id="UP000291116"/>
    </source>
</evidence>
<name>A0A448ZB54_9STRA</name>
<dbReference type="Pfam" id="PF13499">
    <property type="entry name" value="EF-hand_7"/>
    <property type="match status" value="1"/>
</dbReference>
<dbReference type="GO" id="GO:0005509">
    <property type="term" value="F:calcium ion binding"/>
    <property type="evidence" value="ECO:0007669"/>
    <property type="project" value="InterPro"/>
</dbReference>
<feature type="domain" description="EF-hand" evidence="4">
    <location>
        <begin position="119"/>
        <end position="154"/>
    </location>
</feature>
<accession>A0A448ZB54</accession>
<reference evidence="5 6" key="1">
    <citation type="submission" date="2019-01" db="EMBL/GenBank/DDBJ databases">
        <authorList>
            <person name="Ferrante I. M."/>
        </authorList>
    </citation>
    <scope>NUCLEOTIDE SEQUENCE [LARGE SCALE GENOMIC DNA]</scope>
    <source>
        <strain evidence="5 6">B856</strain>
    </source>
</reference>
<feature type="domain" description="EF-hand" evidence="4">
    <location>
        <begin position="156"/>
        <end position="191"/>
    </location>
</feature>
<dbReference type="PROSITE" id="PS50222">
    <property type="entry name" value="EF_HAND_2"/>
    <property type="match status" value="2"/>
</dbReference>
<evidence type="ECO:0000256" key="3">
    <source>
        <dbReference type="SAM" id="SignalP"/>
    </source>
</evidence>
<dbReference type="Gene3D" id="1.10.238.10">
    <property type="entry name" value="EF-hand"/>
    <property type="match status" value="1"/>
</dbReference>
<dbReference type="InterPro" id="IPR018247">
    <property type="entry name" value="EF_Hand_1_Ca_BS"/>
</dbReference>
<evidence type="ECO:0000259" key="4">
    <source>
        <dbReference type="PROSITE" id="PS50222"/>
    </source>
</evidence>
<dbReference type="PANTHER" id="PTHR35709:SF1">
    <property type="entry name" value="PROTEIN PROTON GRADIENT REGULATION 5, CHLOROPLASTIC"/>
    <property type="match status" value="1"/>
</dbReference>
<dbReference type="AlphaFoldDB" id="A0A448ZB54"/>